<feature type="region of interest" description="Disordered" evidence="1">
    <location>
        <begin position="1"/>
        <end position="49"/>
    </location>
</feature>
<evidence type="ECO:0000256" key="1">
    <source>
        <dbReference type="SAM" id="MobiDB-lite"/>
    </source>
</evidence>
<dbReference type="Proteomes" id="UP000824890">
    <property type="component" value="Unassembled WGS sequence"/>
</dbReference>
<sequence>MSNTNKEVPPRSDGLIRSQQRKRKRTANTNDAENTQTKSSNFNNTSTSVPLSNVFPRVLADISNIHPNLPSSRVFIGTTPTNDNGKHENGQQKRLKSNSYKLMSESSNQTTVSNIIGGSNNVSTILKGKRADSIDVTDHTPSTFSSKKRGAKSGVLTDVTNVLPTASTLPFQLRTPSTNGSCVTKISTKETRQFSAKGKGKVLDGDNKFKNKTTTKSWRKTLEAQFDGCVNDNSSSEDDEDQAYQCDYEEESELEREQVYDCSSEESDTDHGSPDVLSKTNTKTASSCTPMTKATSSRKQYGMT</sequence>
<dbReference type="EMBL" id="JAGKQM010000013">
    <property type="protein sequence ID" value="KAH0891203.1"/>
    <property type="molecule type" value="Genomic_DNA"/>
</dbReference>
<feature type="compositionally biased region" description="Polar residues" evidence="1">
    <location>
        <begin position="278"/>
        <end position="304"/>
    </location>
</feature>
<comment type="caution">
    <text evidence="2">The sequence shown here is derived from an EMBL/GenBank/DDBJ whole genome shotgun (WGS) entry which is preliminary data.</text>
</comment>
<name>A0ABQ8AG64_BRANA</name>
<feature type="region of interest" description="Disordered" evidence="1">
    <location>
        <begin position="67"/>
        <end position="93"/>
    </location>
</feature>
<feature type="compositionally biased region" description="Low complexity" evidence="1">
    <location>
        <begin position="34"/>
        <end position="48"/>
    </location>
</feature>
<gene>
    <name evidence="2" type="ORF">HID58_053632</name>
</gene>
<feature type="region of interest" description="Disordered" evidence="1">
    <location>
        <begin position="229"/>
        <end position="304"/>
    </location>
</feature>
<evidence type="ECO:0000313" key="3">
    <source>
        <dbReference type="Proteomes" id="UP000824890"/>
    </source>
</evidence>
<organism evidence="2 3">
    <name type="scientific">Brassica napus</name>
    <name type="common">Rape</name>
    <dbReference type="NCBI Taxonomy" id="3708"/>
    <lineage>
        <taxon>Eukaryota</taxon>
        <taxon>Viridiplantae</taxon>
        <taxon>Streptophyta</taxon>
        <taxon>Embryophyta</taxon>
        <taxon>Tracheophyta</taxon>
        <taxon>Spermatophyta</taxon>
        <taxon>Magnoliopsida</taxon>
        <taxon>eudicotyledons</taxon>
        <taxon>Gunneridae</taxon>
        <taxon>Pentapetalae</taxon>
        <taxon>rosids</taxon>
        <taxon>malvids</taxon>
        <taxon>Brassicales</taxon>
        <taxon>Brassicaceae</taxon>
        <taxon>Brassiceae</taxon>
        <taxon>Brassica</taxon>
    </lineage>
</organism>
<feature type="compositionally biased region" description="Acidic residues" evidence="1">
    <location>
        <begin position="235"/>
        <end position="254"/>
    </location>
</feature>
<keyword evidence="3" id="KW-1185">Reference proteome</keyword>
<reference evidence="2 3" key="1">
    <citation type="submission" date="2021-05" db="EMBL/GenBank/DDBJ databases">
        <title>Genome Assembly of Synthetic Allotetraploid Brassica napus Reveals Homoeologous Exchanges between Subgenomes.</title>
        <authorList>
            <person name="Davis J.T."/>
        </authorList>
    </citation>
    <scope>NUCLEOTIDE SEQUENCE [LARGE SCALE GENOMIC DNA]</scope>
    <source>
        <strain evidence="3">cv. Da-Ae</strain>
        <tissue evidence="2">Seedling</tissue>
    </source>
</reference>
<evidence type="ECO:0000313" key="2">
    <source>
        <dbReference type="EMBL" id="KAH0891203.1"/>
    </source>
</evidence>
<accession>A0ABQ8AG64</accession>
<proteinExistence type="predicted"/>
<protein>
    <submittedName>
        <fullName evidence="2">Uncharacterized protein</fullName>
    </submittedName>
</protein>